<organism evidence="1 2">
    <name type="scientific">Bergeyella porcorum</name>
    <dbReference type="NCBI Taxonomy" id="1735111"/>
    <lineage>
        <taxon>Bacteria</taxon>
        <taxon>Pseudomonadati</taxon>
        <taxon>Bacteroidota</taxon>
        <taxon>Flavobacteriia</taxon>
        <taxon>Flavobacteriales</taxon>
        <taxon>Weeksellaceae</taxon>
        <taxon>Bergeyella</taxon>
    </lineage>
</organism>
<protein>
    <submittedName>
        <fullName evidence="1">Uncharacterized protein</fullName>
    </submittedName>
</protein>
<dbReference type="KEGG" id="bpor:BPO_p0096"/>
<dbReference type="EMBL" id="CP136427">
    <property type="protein sequence ID" value="WOC53179.1"/>
    <property type="molecule type" value="Genomic_DNA"/>
</dbReference>
<evidence type="ECO:0000313" key="1">
    <source>
        <dbReference type="EMBL" id="WOC53179.1"/>
    </source>
</evidence>
<evidence type="ECO:0000313" key="2">
    <source>
        <dbReference type="Proteomes" id="UP001432059"/>
    </source>
</evidence>
<proteinExistence type="predicted"/>
<dbReference type="Proteomes" id="UP001432059">
    <property type="component" value="Plasmid pQD2021"/>
</dbReference>
<gene>
    <name evidence="1" type="ORF">BPO_p0096</name>
</gene>
<sequence>MCAGGCSQHALENYLEKKDYCVHNFDDSSKKQFVLDYLEDFLN</sequence>
<keyword evidence="1" id="KW-0614">Plasmid</keyword>
<dbReference type="AlphaFoldDB" id="A0AAU0F4L2"/>
<reference evidence="1" key="1">
    <citation type="submission" date="2023-10" db="EMBL/GenBank/DDBJ databases">
        <title>Characterization and whole genome sequencing of a novel strain of Bergeyella porcorum QD2021 isolated from pig.</title>
        <authorList>
            <person name="Liu G."/>
            <person name="Chen C."/>
            <person name="Han X."/>
        </authorList>
    </citation>
    <scope>NUCLEOTIDE SEQUENCE</scope>
    <source>
        <strain evidence="1">QD2021</strain>
        <plasmid evidence="1">pQD2021</plasmid>
    </source>
</reference>
<geneLocation type="plasmid" evidence="1 2">
    <name>pQD2021</name>
</geneLocation>
<keyword evidence="2" id="KW-1185">Reference proteome</keyword>
<accession>A0AAU0F4L2</accession>
<name>A0AAU0F4L2_9FLAO</name>